<protein>
    <recommendedName>
        <fullName evidence="3">Integrase catalytic domain-containing protein</fullName>
    </recommendedName>
</protein>
<organism evidence="1 2">
    <name type="scientific">Brassica oleracea var. oleracea</name>
    <dbReference type="NCBI Taxonomy" id="109376"/>
    <lineage>
        <taxon>Eukaryota</taxon>
        <taxon>Viridiplantae</taxon>
        <taxon>Streptophyta</taxon>
        <taxon>Embryophyta</taxon>
        <taxon>Tracheophyta</taxon>
        <taxon>Spermatophyta</taxon>
        <taxon>Magnoliopsida</taxon>
        <taxon>eudicotyledons</taxon>
        <taxon>Gunneridae</taxon>
        <taxon>Pentapetalae</taxon>
        <taxon>rosids</taxon>
        <taxon>malvids</taxon>
        <taxon>Brassicales</taxon>
        <taxon>Brassicaceae</taxon>
        <taxon>Brassiceae</taxon>
        <taxon>Brassica</taxon>
    </lineage>
</organism>
<reference evidence="1" key="2">
    <citation type="submission" date="2015-03" db="UniProtKB">
        <authorList>
            <consortium name="EnsemblPlants"/>
        </authorList>
    </citation>
    <scope>IDENTIFICATION</scope>
</reference>
<dbReference type="HOGENOM" id="CLU_2870691_0_0_1"/>
<evidence type="ECO:0000313" key="2">
    <source>
        <dbReference type="Proteomes" id="UP000032141"/>
    </source>
</evidence>
<evidence type="ECO:0000313" key="1">
    <source>
        <dbReference type="EnsemblPlants" id="Bo3g089900.1"/>
    </source>
</evidence>
<dbReference type="PANTHER" id="PTHR42648">
    <property type="entry name" value="TRANSPOSASE, PUTATIVE-RELATED"/>
    <property type="match status" value="1"/>
</dbReference>
<sequence>MSEKSNGGASYFVTFIDDHSRKVWIHLLKSKDQVLDAFKEFVAQAEQSTGQKLKCVRSDNGGEY</sequence>
<dbReference type="Gramene" id="Bo3g089900.1">
    <property type="protein sequence ID" value="Bo3g089900.1"/>
    <property type="gene ID" value="Bo3g089900"/>
</dbReference>
<dbReference type="Gene3D" id="3.30.420.10">
    <property type="entry name" value="Ribonuclease H-like superfamily/Ribonuclease H"/>
    <property type="match status" value="1"/>
</dbReference>
<dbReference type="Proteomes" id="UP000032141">
    <property type="component" value="Chromosome C3"/>
</dbReference>
<keyword evidence="2" id="KW-1185">Reference proteome</keyword>
<proteinExistence type="predicted"/>
<dbReference type="GO" id="GO:0003676">
    <property type="term" value="F:nucleic acid binding"/>
    <property type="evidence" value="ECO:0007669"/>
    <property type="project" value="InterPro"/>
</dbReference>
<dbReference type="eggNOG" id="KOG0017">
    <property type="taxonomic scope" value="Eukaryota"/>
</dbReference>
<accession>A0A0D3BDU3</accession>
<dbReference type="SUPFAM" id="SSF53098">
    <property type="entry name" value="Ribonuclease H-like"/>
    <property type="match status" value="1"/>
</dbReference>
<dbReference type="InterPro" id="IPR012337">
    <property type="entry name" value="RNaseH-like_sf"/>
</dbReference>
<evidence type="ECO:0008006" key="3">
    <source>
        <dbReference type="Google" id="ProtNLM"/>
    </source>
</evidence>
<dbReference type="OMA" id="AENECGF"/>
<dbReference type="InterPro" id="IPR036397">
    <property type="entry name" value="RNaseH_sf"/>
</dbReference>
<dbReference type="AlphaFoldDB" id="A0A0D3BDU3"/>
<reference evidence="1 2" key="1">
    <citation type="journal article" date="2014" name="Genome Biol.">
        <title>Transcriptome and methylome profiling reveals relics of genome dominance in the mesopolyploid Brassica oleracea.</title>
        <authorList>
            <person name="Parkin I.A."/>
            <person name="Koh C."/>
            <person name="Tang H."/>
            <person name="Robinson S.J."/>
            <person name="Kagale S."/>
            <person name="Clarke W.E."/>
            <person name="Town C.D."/>
            <person name="Nixon J."/>
            <person name="Krishnakumar V."/>
            <person name="Bidwell S.L."/>
            <person name="Denoeud F."/>
            <person name="Belcram H."/>
            <person name="Links M.G."/>
            <person name="Just J."/>
            <person name="Clarke C."/>
            <person name="Bender T."/>
            <person name="Huebert T."/>
            <person name="Mason A.S."/>
            <person name="Pires J.C."/>
            <person name="Barker G."/>
            <person name="Moore J."/>
            <person name="Walley P.G."/>
            <person name="Manoli S."/>
            <person name="Batley J."/>
            <person name="Edwards D."/>
            <person name="Nelson M.N."/>
            <person name="Wang X."/>
            <person name="Paterson A.H."/>
            <person name="King G."/>
            <person name="Bancroft I."/>
            <person name="Chalhoub B."/>
            <person name="Sharpe A.G."/>
        </authorList>
    </citation>
    <scope>NUCLEOTIDE SEQUENCE</scope>
    <source>
        <strain evidence="1 2">cv. TO1000</strain>
    </source>
</reference>
<dbReference type="EnsemblPlants" id="Bo3g089900.1">
    <property type="protein sequence ID" value="Bo3g089900.1"/>
    <property type="gene ID" value="Bo3g089900"/>
</dbReference>
<name>A0A0D3BDU3_BRAOL</name>
<dbReference type="InterPro" id="IPR039537">
    <property type="entry name" value="Retrotran_Ty1/copia-like"/>
</dbReference>
<dbReference type="STRING" id="109376.A0A0D3BDU3"/>
<dbReference type="PANTHER" id="PTHR42648:SF28">
    <property type="entry name" value="TRANSPOSON-ENCODED PROTEIN WITH RIBONUCLEASE H-LIKE AND RETROVIRUS ZINC FINGER-LIKE DOMAINS"/>
    <property type="match status" value="1"/>
</dbReference>